<reference evidence="2" key="1">
    <citation type="journal article" date="2020" name="Ecol. Evol.">
        <title>Genome structure and content of the rice root-knot nematode (Meloidogyne graminicola).</title>
        <authorList>
            <person name="Phan N.T."/>
            <person name="Danchin E.G.J."/>
            <person name="Klopp C."/>
            <person name="Perfus-Barbeoch L."/>
            <person name="Kozlowski D.K."/>
            <person name="Koutsovoulos G.D."/>
            <person name="Lopez-Roques C."/>
            <person name="Bouchez O."/>
            <person name="Zahm M."/>
            <person name="Besnard G."/>
            <person name="Bellafiore S."/>
        </authorList>
    </citation>
    <scope>NUCLEOTIDE SEQUENCE</scope>
    <source>
        <strain evidence="2">VN-18</strain>
    </source>
</reference>
<dbReference type="EMBL" id="JABEBT010000242">
    <property type="protein sequence ID" value="KAF7623477.1"/>
    <property type="molecule type" value="Genomic_DNA"/>
</dbReference>
<comment type="caution">
    <text evidence="2">The sequence shown here is derived from an EMBL/GenBank/DDBJ whole genome shotgun (WGS) entry which is preliminary data.</text>
</comment>
<gene>
    <name evidence="1" type="ORF">Mgra_00010222</name>
    <name evidence="2" type="ORF">Mgra_00010224</name>
</gene>
<protein>
    <submittedName>
        <fullName evidence="2">Uncharacterized protein</fullName>
    </submittedName>
</protein>
<dbReference type="OrthoDB" id="201752at2759"/>
<dbReference type="AlphaFoldDB" id="A0A8S9Z857"/>
<dbReference type="Proteomes" id="UP000605970">
    <property type="component" value="Unassembled WGS sequence"/>
</dbReference>
<name>A0A8S9Z857_9BILA</name>
<organism evidence="2 3">
    <name type="scientific">Meloidogyne graminicola</name>
    <dbReference type="NCBI Taxonomy" id="189291"/>
    <lineage>
        <taxon>Eukaryota</taxon>
        <taxon>Metazoa</taxon>
        <taxon>Ecdysozoa</taxon>
        <taxon>Nematoda</taxon>
        <taxon>Chromadorea</taxon>
        <taxon>Rhabditida</taxon>
        <taxon>Tylenchina</taxon>
        <taxon>Tylenchomorpha</taxon>
        <taxon>Tylenchoidea</taxon>
        <taxon>Meloidogynidae</taxon>
        <taxon>Meloidogyninae</taxon>
        <taxon>Meloidogyne</taxon>
    </lineage>
</organism>
<proteinExistence type="predicted"/>
<sequence>MHKAKLLHIRHIVQRKGIEPQQRSLDHYHLTKITTYHIPTFLNDPKGISIVDREHRGRIRFTDESGLPVMNAKTEDSSLRFTEIPKITLADTNLKKSGIDASDLFLQMFKIIS</sequence>
<keyword evidence="3" id="KW-1185">Reference proteome</keyword>
<accession>A0A8S9Z857</accession>
<evidence type="ECO:0000313" key="1">
    <source>
        <dbReference type="EMBL" id="KAF7623475.1"/>
    </source>
</evidence>
<evidence type="ECO:0000313" key="2">
    <source>
        <dbReference type="EMBL" id="KAF7623477.1"/>
    </source>
</evidence>
<evidence type="ECO:0000313" key="3">
    <source>
        <dbReference type="Proteomes" id="UP000605970"/>
    </source>
</evidence>
<dbReference type="EMBL" id="JABEBT010000242">
    <property type="protein sequence ID" value="KAF7623475.1"/>
    <property type="molecule type" value="Genomic_DNA"/>
</dbReference>